<feature type="transmembrane region" description="Helical" evidence="6">
    <location>
        <begin position="473"/>
        <end position="493"/>
    </location>
</feature>
<evidence type="ECO:0000256" key="2">
    <source>
        <dbReference type="ARBA" id="ARBA00022692"/>
    </source>
</evidence>
<dbReference type="Proteomes" id="UP001314205">
    <property type="component" value="Unassembled WGS sequence"/>
</dbReference>
<feature type="compositionally biased region" description="Basic and acidic residues" evidence="5">
    <location>
        <begin position="727"/>
        <end position="737"/>
    </location>
</feature>
<feature type="region of interest" description="Disordered" evidence="5">
    <location>
        <begin position="809"/>
        <end position="850"/>
    </location>
</feature>
<feature type="compositionally biased region" description="Basic and acidic residues" evidence="5">
    <location>
        <begin position="923"/>
        <end position="932"/>
    </location>
</feature>
<dbReference type="EMBL" id="CAVLGL010000013">
    <property type="protein sequence ID" value="CAK1579875.1"/>
    <property type="molecule type" value="Genomic_DNA"/>
</dbReference>
<feature type="compositionally biased region" description="Polar residues" evidence="5">
    <location>
        <begin position="884"/>
        <end position="894"/>
    </location>
</feature>
<dbReference type="GO" id="GO:0005886">
    <property type="term" value="C:plasma membrane"/>
    <property type="evidence" value="ECO:0007669"/>
    <property type="project" value="TreeGrafter"/>
</dbReference>
<feature type="transmembrane region" description="Helical" evidence="6">
    <location>
        <begin position="320"/>
        <end position="349"/>
    </location>
</feature>
<keyword evidence="4 6" id="KW-0472">Membrane</keyword>
<feature type="region of interest" description="Disordered" evidence="5">
    <location>
        <begin position="957"/>
        <end position="988"/>
    </location>
</feature>
<evidence type="ECO:0000259" key="7">
    <source>
        <dbReference type="Pfam" id="PF13906"/>
    </source>
</evidence>
<feature type="region of interest" description="Disordered" evidence="5">
    <location>
        <begin position="920"/>
        <end position="945"/>
    </location>
</feature>
<dbReference type="AlphaFoldDB" id="A0AAV1K9V4"/>
<feature type="transmembrane region" description="Helical" evidence="6">
    <location>
        <begin position="534"/>
        <end position="555"/>
    </location>
</feature>
<dbReference type="GO" id="GO:0097638">
    <property type="term" value="P:L-arginine import across plasma membrane"/>
    <property type="evidence" value="ECO:0007669"/>
    <property type="project" value="TreeGrafter"/>
</dbReference>
<feature type="region of interest" description="Disordered" evidence="5">
    <location>
        <begin position="727"/>
        <end position="772"/>
    </location>
</feature>
<feature type="region of interest" description="Disordered" evidence="5">
    <location>
        <begin position="870"/>
        <end position="897"/>
    </location>
</feature>
<keyword evidence="2 6" id="KW-0812">Transmembrane</keyword>
<dbReference type="InterPro" id="IPR029485">
    <property type="entry name" value="CAT_C"/>
</dbReference>
<feature type="compositionally biased region" description="Polar residues" evidence="5">
    <location>
        <begin position="978"/>
        <end position="988"/>
    </location>
</feature>
<comment type="subcellular location">
    <subcellularLocation>
        <location evidence="1">Membrane</location>
        <topology evidence="1">Multi-pass membrane protein</topology>
    </subcellularLocation>
</comment>
<comment type="caution">
    <text evidence="8">The sequence shown here is derived from an EMBL/GenBank/DDBJ whole genome shotgun (WGS) entry which is preliminary data.</text>
</comment>
<feature type="transmembrane region" description="Helical" evidence="6">
    <location>
        <begin position="160"/>
        <end position="181"/>
    </location>
</feature>
<dbReference type="GO" id="GO:0015189">
    <property type="term" value="F:L-lysine transmembrane transporter activity"/>
    <property type="evidence" value="ECO:0007669"/>
    <property type="project" value="TreeGrafter"/>
</dbReference>
<accession>A0AAV1K9V4</accession>
<dbReference type="Gene3D" id="1.20.1740.10">
    <property type="entry name" value="Amino acid/polyamine transporter I"/>
    <property type="match status" value="1"/>
</dbReference>
<gene>
    <name evidence="8" type="ORF">PARMNEM_LOCUS1756</name>
</gene>
<name>A0AAV1K9V4_9NEOP</name>
<feature type="transmembrane region" description="Helical" evidence="6">
    <location>
        <begin position="233"/>
        <end position="253"/>
    </location>
</feature>
<evidence type="ECO:0000256" key="6">
    <source>
        <dbReference type="SAM" id="Phobius"/>
    </source>
</evidence>
<feature type="transmembrane region" description="Helical" evidence="6">
    <location>
        <begin position="395"/>
        <end position="416"/>
    </location>
</feature>
<dbReference type="InterPro" id="IPR002293">
    <property type="entry name" value="AA/rel_permease1"/>
</dbReference>
<evidence type="ECO:0000256" key="4">
    <source>
        <dbReference type="ARBA" id="ARBA00023136"/>
    </source>
</evidence>
<feature type="domain" description="Cationic amino acid transporter C-terminal" evidence="7">
    <location>
        <begin position="503"/>
        <end position="547"/>
    </location>
</feature>
<evidence type="ECO:0000256" key="5">
    <source>
        <dbReference type="SAM" id="MobiDB-lite"/>
    </source>
</evidence>
<dbReference type="GO" id="GO:0000064">
    <property type="term" value="F:L-ornithine transmembrane transporter activity"/>
    <property type="evidence" value="ECO:0007669"/>
    <property type="project" value="TreeGrafter"/>
</dbReference>
<evidence type="ECO:0000256" key="3">
    <source>
        <dbReference type="ARBA" id="ARBA00022989"/>
    </source>
</evidence>
<dbReference type="PANTHER" id="PTHR43243:SF105">
    <property type="entry name" value="CATIONIC AMINO ACID TRANSPORTER C-TERMINAL DOMAIN-CONTAINING PROTEIN"/>
    <property type="match status" value="1"/>
</dbReference>
<feature type="transmembrane region" description="Helical" evidence="6">
    <location>
        <begin position="98"/>
        <end position="119"/>
    </location>
</feature>
<feature type="transmembrane region" description="Helical" evidence="6">
    <location>
        <begin position="448"/>
        <end position="467"/>
    </location>
</feature>
<feature type="transmembrane region" description="Helical" evidence="6">
    <location>
        <begin position="274"/>
        <end position="300"/>
    </location>
</feature>
<protein>
    <recommendedName>
        <fullName evidence="7">Cationic amino acid transporter C-terminal domain-containing protein</fullName>
    </recommendedName>
</protein>
<feature type="transmembrane region" description="Helical" evidence="6">
    <location>
        <begin position="188"/>
        <end position="210"/>
    </location>
</feature>
<feature type="transmembrane region" description="Helical" evidence="6">
    <location>
        <begin position="370"/>
        <end position="389"/>
    </location>
</feature>
<feature type="transmembrane region" description="Helical" evidence="6">
    <location>
        <begin position="35"/>
        <end position="55"/>
    </location>
</feature>
<keyword evidence="3 6" id="KW-1133">Transmembrane helix</keyword>
<dbReference type="Pfam" id="PF13906">
    <property type="entry name" value="AA_permease_C"/>
    <property type="match status" value="1"/>
</dbReference>
<dbReference type="Pfam" id="PF13520">
    <property type="entry name" value="AA_permease_2"/>
    <property type="match status" value="1"/>
</dbReference>
<dbReference type="PANTHER" id="PTHR43243">
    <property type="entry name" value="INNER MEMBRANE TRANSPORTER YGJI-RELATED"/>
    <property type="match status" value="1"/>
</dbReference>
<reference evidence="8 9" key="1">
    <citation type="submission" date="2023-11" db="EMBL/GenBank/DDBJ databases">
        <authorList>
            <person name="Hedman E."/>
            <person name="Englund M."/>
            <person name="Stromberg M."/>
            <person name="Nyberg Akerstrom W."/>
            <person name="Nylinder S."/>
            <person name="Jareborg N."/>
            <person name="Kallberg Y."/>
            <person name="Kronander E."/>
        </authorList>
    </citation>
    <scope>NUCLEOTIDE SEQUENCE [LARGE SCALE GENOMIC DNA]</scope>
</reference>
<organism evidence="8 9">
    <name type="scientific">Parnassius mnemosyne</name>
    <name type="common">clouded apollo</name>
    <dbReference type="NCBI Taxonomy" id="213953"/>
    <lineage>
        <taxon>Eukaryota</taxon>
        <taxon>Metazoa</taxon>
        <taxon>Ecdysozoa</taxon>
        <taxon>Arthropoda</taxon>
        <taxon>Hexapoda</taxon>
        <taxon>Insecta</taxon>
        <taxon>Pterygota</taxon>
        <taxon>Neoptera</taxon>
        <taxon>Endopterygota</taxon>
        <taxon>Lepidoptera</taxon>
        <taxon>Glossata</taxon>
        <taxon>Ditrysia</taxon>
        <taxon>Papilionoidea</taxon>
        <taxon>Papilionidae</taxon>
        <taxon>Parnassiinae</taxon>
        <taxon>Parnassini</taxon>
        <taxon>Parnassius</taxon>
        <taxon>Driopa</taxon>
    </lineage>
</organism>
<dbReference type="GO" id="GO:0061459">
    <property type="term" value="F:L-arginine transmembrane transporter activity"/>
    <property type="evidence" value="ECO:0007669"/>
    <property type="project" value="TreeGrafter"/>
</dbReference>
<feature type="region of interest" description="Disordered" evidence="5">
    <location>
        <begin position="669"/>
        <end position="690"/>
    </location>
</feature>
<sequence>MACGKWRAFGKALGRKKNFEPEELEASGLRRCLSLWDLTALGVGSTLGVGVYVLVGSVALHLAGPSIVLSFLIAAVASLFAGLCYAEFGSRVPKAGSVYIYTYVTVGEFLAFIIGWNMILESMFGTASVARGLSIYLDSMLNKSMSTWSLETAPIHSTHFSPYFDIFAFLVVIVLGVLLSVGARESSAVNNVLAAVNMAVILFIVTAGAFKADSGNWGIPASSVPEGQGSGGFFPYGVWGTLRGAAVCFYGFVGFDTINSTGEEVREPRRVIPFAILTVLGVVFVAYACVAIVITMMVPYYLQDTLASVAAAFTYVGWDWARWIVSVGAVFGISASLFGAMFPLPRLLYAMASDGLLFHWLARVNSKRKSPVIATLLPTCIIAILAAIMELEQLVMMMCIGTLLSYTIVAACVILLRYRSDSAPPDTGYFKQIIRCGGRTPSRCTSRVVNVTLVLFMCVCLATALVGNFVEESVIAMVSLHACGFVLLIVMTLQPQAKEELTFKTPLVPIIPCLSIYVNIHLMILINVQTWIRVVIWILIGIPVYFVCTCCYNIYDSENLEENIKSSPQVNSNGKPPVQIIVETPTPPNTIKISSSNGGDETIRSNNNSDVVSTTLIQQRAVRNNIQFITEEVIVQQAFVEDNEEKEAKIIDLLDQVLQAEEDSYGEIISLKEQKDEEKDEATTTPTVLHRKSLSELSDAGSDVSLGIQVLSKYDVIAQVHREDLAKVTEEEEKTDKEDDNESNQAEGHEEITAFNDSETNSHTDESGYSDTLDKTIYNESVEDNTDQIPIIPVPPPLDENFFTSSSFKKSYTVPSRPSKSVIIEPDADRQPRKSVQSNSSCDDGHMVFGSDKQMNFMSKLNNIFQTKISSTNDDEEQRKRSHSAGNLSDSTEYPLNKERSQMFLNLKKEIASMETAKNLRHINTEETKNAEPDTEEDGDNSLSREDLKSKLENIFAIGGPRLLKPRGMQSNPPTPEESYQTDTSSMESIPKIPKVEKNDTLNHQKAKFSEVLNSFRLSLNKGDEV</sequence>
<evidence type="ECO:0000313" key="9">
    <source>
        <dbReference type="Proteomes" id="UP001314205"/>
    </source>
</evidence>
<dbReference type="FunFam" id="1.20.1740.10:FF:000010">
    <property type="entry name" value="probable cationic amino acid transporter"/>
    <property type="match status" value="1"/>
</dbReference>
<evidence type="ECO:0000313" key="8">
    <source>
        <dbReference type="EMBL" id="CAK1579875.1"/>
    </source>
</evidence>
<evidence type="ECO:0000256" key="1">
    <source>
        <dbReference type="ARBA" id="ARBA00004141"/>
    </source>
</evidence>
<feature type="transmembrane region" description="Helical" evidence="6">
    <location>
        <begin position="505"/>
        <end position="528"/>
    </location>
</feature>
<keyword evidence="9" id="KW-1185">Reference proteome</keyword>
<feature type="transmembrane region" description="Helical" evidence="6">
    <location>
        <begin position="67"/>
        <end position="86"/>
    </location>
</feature>
<proteinExistence type="predicted"/>